<accession>A0A506UKL1</accession>
<feature type="transmembrane region" description="Helical" evidence="1">
    <location>
        <begin position="158"/>
        <end position="179"/>
    </location>
</feature>
<feature type="transmembrane region" description="Helical" evidence="1">
    <location>
        <begin position="69"/>
        <end position="95"/>
    </location>
</feature>
<proteinExistence type="predicted"/>
<feature type="transmembrane region" description="Helical" evidence="1">
    <location>
        <begin position="185"/>
        <end position="204"/>
    </location>
</feature>
<reference evidence="2 3" key="1">
    <citation type="submission" date="2019-03" db="EMBL/GenBank/DDBJ databases">
        <title>The complete genome sequence of Neokomagataea sp. Jb2 NBRC113641.</title>
        <authorList>
            <person name="Chua K.-O."/>
            <person name="Chan K.-G."/>
            <person name="See-Too W.-S."/>
        </authorList>
    </citation>
    <scope>NUCLEOTIDE SEQUENCE [LARGE SCALE GENOMIC DNA]</scope>
    <source>
        <strain evidence="2 3">Jb2</strain>
    </source>
</reference>
<evidence type="ECO:0000313" key="3">
    <source>
        <dbReference type="Proteomes" id="UP000315037"/>
    </source>
</evidence>
<keyword evidence="1" id="KW-0472">Membrane</keyword>
<keyword evidence="3" id="KW-1185">Reference proteome</keyword>
<comment type="caution">
    <text evidence="2">The sequence shown here is derived from an EMBL/GenBank/DDBJ whole genome shotgun (WGS) entry which is preliminary data.</text>
</comment>
<evidence type="ECO:0000256" key="1">
    <source>
        <dbReference type="SAM" id="Phobius"/>
    </source>
</evidence>
<sequence length="253" mass="28022">MRVNRARLVRTKHWIWQGVEAAILLLFSAAVIAACTWIGAQIAQGAVFQPQPVNLFSNRALDLEVDLEVLVQVLIGTGVAVMCAWMAFSLLGCFLCDRLFPSLEEVAAACNEGRFAQAQLAAQSLRAPEEDRKLRRYYDQLQRDITCVETVSLKIHRFWTGVPMMSAVAFLSILGTLHVVDMGCVEVWLVFGAWGMVTLLAWGARLENGLLALATGIDGAHHALGRTESLAWGMRNAWADISEWLRRLVQDVA</sequence>
<dbReference type="Proteomes" id="UP000315037">
    <property type="component" value="Unassembled WGS sequence"/>
</dbReference>
<dbReference type="EMBL" id="SORZ01000002">
    <property type="protein sequence ID" value="TPW33858.1"/>
    <property type="molecule type" value="Genomic_DNA"/>
</dbReference>
<protein>
    <submittedName>
        <fullName evidence="2">Uncharacterized protein</fullName>
    </submittedName>
</protein>
<name>A0A506UKL1_9PROT</name>
<keyword evidence="1" id="KW-0812">Transmembrane</keyword>
<gene>
    <name evidence="2" type="ORF">E3202_04490</name>
</gene>
<dbReference type="AlphaFoldDB" id="A0A506UKL1"/>
<keyword evidence="1" id="KW-1133">Transmembrane helix</keyword>
<dbReference type="PROSITE" id="PS51257">
    <property type="entry name" value="PROKAR_LIPOPROTEIN"/>
    <property type="match status" value="1"/>
</dbReference>
<evidence type="ECO:0000313" key="2">
    <source>
        <dbReference type="EMBL" id="TPW33858.1"/>
    </source>
</evidence>
<organism evidence="2 3">
    <name type="scientific">Oecophyllibacter saccharovorans</name>
    <dbReference type="NCBI Taxonomy" id="2558360"/>
    <lineage>
        <taxon>Bacteria</taxon>
        <taxon>Pseudomonadati</taxon>
        <taxon>Pseudomonadota</taxon>
        <taxon>Alphaproteobacteria</taxon>
        <taxon>Acetobacterales</taxon>
        <taxon>Acetobacteraceae</taxon>
        <taxon>Oecophyllibacter</taxon>
    </lineage>
</organism>
<dbReference type="RefSeq" id="WP_165600577.1">
    <property type="nucleotide sequence ID" value="NZ_SORZ01000002.1"/>
</dbReference>